<comment type="caution">
    <text evidence="2">The sequence shown here is derived from an EMBL/GenBank/DDBJ whole genome shotgun (WGS) entry which is preliminary data.</text>
</comment>
<name>A0A1E3S9S2_MYCIE</name>
<evidence type="ECO:0000256" key="1">
    <source>
        <dbReference type="SAM" id="MobiDB-lite"/>
    </source>
</evidence>
<dbReference type="AlphaFoldDB" id="A0A1E3S9S2"/>
<reference evidence="2 3" key="1">
    <citation type="submission" date="2017-02" db="EMBL/GenBank/DDBJ databases">
        <title>The new phylogeny of genus Mycobacterium.</title>
        <authorList>
            <person name="Tortoli E."/>
            <person name="Trovato A."/>
            <person name="Cirillo D.M."/>
        </authorList>
    </citation>
    <scope>NUCLEOTIDE SEQUENCE [LARGE SCALE GENOMIC DNA]</scope>
    <source>
        <strain evidence="2 3">DSM 44049</strain>
    </source>
</reference>
<gene>
    <name evidence="2" type="ORF">BST27_28785</name>
</gene>
<feature type="region of interest" description="Disordered" evidence="1">
    <location>
        <begin position="91"/>
        <end position="112"/>
    </location>
</feature>
<dbReference type="Proteomes" id="UP000192739">
    <property type="component" value="Unassembled WGS sequence"/>
</dbReference>
<organism evidence="2 3">
    <name type="scientific">Mycobacterium intermedium</name>
    <dbReference type="NCBI Taxonomy" id="28445"/>
    <lineage>
        <taxon>Bacteria</taxon>
        <taxon>Bacillati</taxon>
        <taxon>Actinomycetota</taxon>
        <taxon>Actinomycetes</taxon>
        <taxon>Mycobacteriales</taxon>
        <taxon>Mycobacteriaceae</taxon>
        <taxon>Mycobacterium</taxon>
        <taxon>Mycobacterium simiae complex</taxon>
    </lineage>
</organism>
<dbReference type="InterPro" id="IPR036928">
    <property type="entry name" value="AS_sf"/>
</dbReference>
<dbReference type="EMBL" id="MVHT01000142">
    <property type="protein sequence ID" value="ORA93528.1"/>
    <property type="molecule type" value="Genomic_DNA"/>
</dbReference>
<keyword evidence="3" id="KW-1185">Reference proteome</keyword>
<evidence type="ECO:0000313" key="3">
    <source>
        <dbReference type="Proteomes" id="UP000192739"/>
    </source>
</evidence>
<sequence length="112" mass="11899">MHAFCDDFLADHDAVALEALVRDGEASPAQLAAAARERAARGAYLAPIASDAFNDPRPSRPGRFFGVPTFVTDNLNVVGMPTNHGTKACTAKPAKYDDGPHPTTHTPLVVCR</sequence>
<dbReference type="STRING" id="28445.BHQ20_19815"/>
<dbReference type="Gene3D" id="3.90.1300.10">
    <property type="entry name" value="Amidase signature (AS) domain"/>
    <property type="match status" value="1"/>
</dbReference>
<accession>A0A1E3S9S2</accession>
<proteinExistence type="predicted"/>
<dbReference type="SUPFAM" id="SSF75304">
    <property type="entry name" value="Amidase signature (AS) enzymes"/>
    <property type="match status" value="1"/>
</dbReference>
<protein>
    <submittedName>
        <fullName evidence="2">Uncharacterized protein</fullName>
    </submittedName>
</protein>
<evidence type="ECO:0000313" key="2">
    <source>
        <dbReference type="EMBL" id="ORA93528.1"/>
    </source>
</evidence>